<comment type="caution">
    <text evidence="2">The sequence shown here is derived from an EMBL/GenBank/DDBJ whole genome shotgun (WGS) entry which is preliminary data.</text>
</comment>
<protein>
    <recommendedName>
        <fullName evidence="4">WG repeat-containing protein</fullName>
    </recommendedName>
</protein>
<gene>
    <name evidence="2" type="ORF">K8352_10810</name>
</gene>
<dbReference type="Proteomes" id="UP001200642">
    <property type="component" value="Unassembled WGS sequence"/>
</dbReference>
<evidence type="ECO:0000256" key="1">
    <source>
        <dbReference type="SAM" id="SignalP"/>
    </source>
</evidence>
<sequence length="200" mass="22815">MKKLYIPLLLVLTLNSLSAQVPIATTSGKLSVKTNKKTKHYARKWSTRPVMIKGAMETVTFGTEPRVVVKRAIDDLDPIKYGEHNYYLDQNGDFFRYNGGRYLLVKPPNGLVIKQLPKDSFHLYVKGKWFDFRNGIFYKAVDSGFEVVAAPLDAIIYDLPLLTDVVMIKDSAYYEYLGVLYEKVMVDEEQGFQVVGELTE</sequence>
<dbReference type="InterPro" id="IPR045398">
    <property type="entry name" value="DUF6515"/>
</dbReference>
<evidence type="ECO:0000313" key="3">
    <source>
        <dbReference type="Proteomes" id="UP001200642"/>
    </source>
</evidence>
<organism evidence="2 3">
    <name type="scientific">Cerina litoralis</name>
    <dbReference type="NCBI Taxonomy" id="2874477"/>
    <lineage>
        <taxon>Bacteria</taxon>
        <taxon>Pseudomonadati</taxon>
        <taxon>Bacteroidota</taxon>
        <taxon>Flavobacteriia</taxon>
        <taxon>Flavobacteriales</taxon>
        <taxon>Flavobacteriaceae</taxon>
        <taxon>Cerina</taxon>
    </lineage>
</organism>
<keyword evidence="3" id="KW-1185">Reference proteome</keyword>
<name>A0AAE3EUA3_9FLAO</name>
<dbReference type="AlphaFoldDB" id="A0AAE3EUA3"/>
<evidence type="ECO:0008006" key="4">
    <source>
        <dbReference type="Google" id="ProtNLM"/>
    </source>
</evidence>
<keyword evidence="1" id="KW-0732">Signal</keyword>
<evidence type="ECO:0000313" key="2">
    <source>
        <dbReference type="EMBL" id="MCG2461240.1"/>
    </source>
</evidence>
<reference evidence="2" key="1">
    <citation type="submission" date="2023-02" db="EMBL/GenBank/DDBJ databases">
        <title>Genome of Flavobacteriaceae gen. nov. sp. strain F89.</title>
        <authorList>
            <person name="Wang Y."/>
        </authorList>
    </citation>
    <scope>NUCLEOTIDE SEQUENCE</scope>
    <source>
        <strain evidence="2">F89</strain>
    </source>
</reference>
<proteinExistence type="predicted"/>
<dbReference type="Pfam" id="PF20125">
    <property type="entry name" value="DUF6515"/>
    <property type="match status" value="1"/>
</dbReference>
<feature type="signal peptide" evidence="1">
    <location>
        <begin position="1"/>
        <end position="19"/>
    </location>
</feature>
<dbReference type="EMBL" id="JAIRBC010000014">
    <property type="protein sequence ID" value="MCG2461240.1"/>
    <property type="molecule type" value="Genomic_DNA"/>
</dbReference>
<feature type="chain" id="PRO_5042111419" description="WG repeat-containing protein" evidence="1">
    <location>
        <begin position="20"/>
        <end position="200"/>
    </location>
</feature>
<dbReference type="RefSeq" id="WP_317902386.1">
    <property type="nucleotide sequence ID" value="NZ_JAIRBC010000014.1"/>
</dbReference>
<accession>A0AAE3EUA3</accession>